<evidence type="ECO:0000256" key="1">
    <source>
        <dbReference type="SAM" id="MobiDB-lite"/>
    </source>
</evidence>
<name>A0A2P6N6B5_9EUKA</name>
<feature type="compositionally biased region" description="Basic and acidic residues" evidence="1">
    <location>
        <begin position="1"/>
        <end position="12"/>
    </location>
</feature>
<gene>
    <name evidence="2" type="ORF">PROFUN_12862</name>
</gene>
<evidence type="ECO:0000313" key="2">
    <source>
        <dbReference type="EMBL" id="PRP79494.1"/>
    </source>
</evidence>
<dbReference type="InParanoid" id="A0A2P6N6B5"/>
<reference evidence="2 3" key="1">
    <citation type="journal article" date="2018" name="Genome Biol. Evol.">
        <title>Multiple Roots of Fruiting Body Formation in Amoebozoa.</title>
        <authorList>
            <person name="Hillmann F."/>
            <person name="Forbes G."/>
            <person name="Novohradska S."/>
            <person name="Ferling I."/>
            <person name="Riege K."/>
            <person name="Groth M."/>
            <person name="Westermann M."/>
            <person name="Marz M."/>
            <person name="Spaller T."/>
            <person name="Winckler T."/>
            <person name="Schaap P."/>
            <person name="Glockner G."/>
        </authorList>
    </citation>
    <scope>NUCLEOTIDE SEQUENCE [LARGE SCALE GENOMIC DNA]</scope>
    <source>
        <strain evidence="2 3">Jena</strain>
    </source>
</reference>
<feature type="region of interest" description="Disordered" evidence="1">
    <location>
        <begin position="1"/>
        <end position="26"/>
    </location>
</feature>
<comment type="caution">
    <text evidence="2">The sequence shown here is derived from an EMBL/GenBank/DDBJ whole genome shotgun (WGS) entry which is preliminary data.</text>
</comment>
<sequence>MRGHLDAADHPKNFMRSPGTNRNSPTLRFSTRLRSVNVTTRKHMRGPPPVPLLDEWFLFRRTADRQLMQEIDDLLQDLATVSHTWKRGGMSFGLEHASSEDWVVQFNSQIESKVRIGVIVMEKRPVGMQPDRHNI</sequence>
<evidence type="ECO:0000313" key="3">
    <source>
        <dbReference type="Proteomes" id="UP000241769"/>
    </source>
</evidence>
<accession>A0A2P6N6B5</accession>
<protein>
    <submittedName>
        <fullName evidence="2">Uncharacterized protein</fullName>
    </submittedName>
</protein>
<dbReference type="EMBL" id="MDYQ01000182">
    <property type="protein sequence ID" value="PRP79494.1"/>
    <property type="molecule type" value="Genomic_DNA"/>
</dbReference>
<organism evidence="2 3">
    <name type="scientific">Planoprotostelium fungivorum</name>
    <dbReference type="NCBI Taxonomy" id="1890364"/>
    <lineage>
        <taxon>Eukaryota</taxon>
        <taxon>Amoebozoa</taxon>
        <taxon>Evosea</taxon>
        <taxon>Variosea</taxon>
        <taxon>Cavosteliida</taxon>
        <taxon>Cavosteliaceae</taxon>
        <taxon>Planoprotostelium</taxon>
    </lineage>
</organism>
<keyword evidence="3" id="KW-1185">Reference proteome</keyword>
<dbReference type="Proteomes" id="UP000241769">
    <property type="component" value="Unassembled WGS sequence"/>
</dbReference>
<proteinExistence type="predicted"/>
<dbReference type="AlphaFoldDB" id="A0A2P6N6B5"/>